<comment type="caution">
    <text evidence="1">The sequence shown here is derived from an EMBL/GenBank/DDBJ whole genome shotgun (WGS) entry which is preliminary data.</text>
</comment>
<evidence type="ECO:0000313" key="2">
    <source>
        <dbReference type="Proteomes" id="UP000264002"/>
    </source>
</evidence>
<gene>
    <name evidence="1" type="ORF">DYP60_04230</name>
</gene>
<dbReference type="EMBL" id="QUWK01000003">
    <property type="protein sequence ID" value="RFU95687.1"/>
    <property type="molecule type" value="Genomic_DNA"/>
</dbReference>
<organism evidence="1 2">
    <name type="scientific">Sphaerochaeta halotolerans</name>
    <dbReference type="NCBI Taxonomy" id="2293840"/>
    <lineage>
        <taxon>Bacteria</taxon>
        <taxon>Pseudomonadati</taxon>
        <taxon>Spirochaetota</taxon>
        <taxon>Spirochaetia</taxon>
        <taxon>Spirochaetales</taxon>
        <taxon>Sphaerochaetaceae</taxon>
        <taxon>Sphaerochaeta</taxon>
    </lineage>
</organism>
<keyword evidence="2" id="KW-1185">Reference proteome</keyword>
<protein>
    <recommendedName>
        <fullName evidence="3">DUF4375 domain-containing protein</fullName>
    </recommendedName>
</protein>
<evidence type="ECO:0008006" key="3">
    <source>
        <dbReference type="Google" id="ProtNLM"/>
    </source>
</evidence>
<dbReference type="RefSeq" id="WP_117329634.1">
    <property type="nucleotide sequence ID" value="NZ_QUWK01000003.1"/>
</dbReference>
<name>A0A372MIR1_9SPIR</name>
<accession>A0A372MIR1</accession>
<dbReference type="Proteomes" id="UP000264002">
    <property type="component" value="Unassembled WGS sequence"/>
</dbReference>
<sequence>MEEPTKQKAAKGNEVPRLYPLNGAQALQVLSILAEKDAEIAKEIERLSAMVFCDVSVEDVAFLVFNALDGIDVEDCWNASGRQREGGYRDEYDVADEMVSEAFYPFTNQIDMFYQTGEYAAEQTYMHGVLLGLYQCLNESTSDFFEQYMEDYPEMLKQELIDGWKKRHPDDASALQMLNTFIEEYCPDWSTEETELGE</sequence>
<proteinExistence type="predicted"/>
<reference evidence="2" key="1">
    <citation type="submission" date="2018-08" db="EMBL/GenBank/DDBJ databases">
        <authorList>
            <person name="Grouzdev D.S."/>
            <person name="Krutkina M.S."/>
        </authorList>
    </citation>
    <scope>NUCLEOTIDE SEQUENCE [LARGE SCALE GENOMIC DNA]</scope>
    <source>
        <strain evidence="2">4-11</strain>
    </source>
</reference>
<reference evidence="1 2" key="2">
    <citation type="submission" date="2018-09" db="EMBL/GenBank/DDBJ databases">
        <title>Genome of Sphaerochaeta halotolerans strain 4-11.</title>
        <authorList>
            <person name="Nazina T.N."/>
            <person name="Sokolova D.S."/>
        </authorList>
    </citation>
    <scope>NUCLEOTIDE SEQUENCE [LARGE SCALE GENOMIC DNA]</scope>
    <source>
        <strain evidence="1 2">4-11</strain>
    </source>
</reference>
<evidence type="ECO:0000313" key="1">
    <source>
        <dbReference type="EMBL" id="RFU95687.1"/>
    </source>
</evidence>
<dbReference type="AlphaFoldDB" id="A0A372MIR1"/>